<dbReference type="Pfam" id="PF17761">
    <property type="entry name" value="DUF1016_N"/>
    <property type="match status" value="1"/>
</dbReference>
<dbReference type="Proteomes" id="UP000632222">
    <property type="component" value="Unassembled WGS sequence"/>
</dbReference>
<dbReference type="InterPro" id="IPR053148">
    <property type="entry name" value="PD-DEXK-like_domain"/>
</dbReference>
<dbReference type="EMBL" id="BMOD01000007">
    <property type="protein sequence ID" value="GGJ36071.1"/>
    <property type="molecule type" value="Genomic_DNA"/>
</dbReference>
<dbReference type="InterPro" id="IPR041527">
    <property type="entry name" value="YhcG_N"/>
</dbReference>
<sequence length="66" mass="7562">MPELSLSPDDAAYQAFLNDVKGRVQQARTRAMLSVNRELILLYWQLGREILSRQNDQGWGSKVVDI</sequence>
<organism evidence="2 3">
    <name type="scientific">Deinococcus roseus</name>
    <dbReference type="NCBI Taxonomy" id="392414"/>
    <lineage>
        <taxon>Bacteria</taxon>
        <taxon>Thermotogati</taxon>
        <taxon>Deinococcota</taxon>
        <taxon>Deinococci</taxon>
        <taxon>Deinococcales</taxon>
        <taxon>Deinococcaceae</taxon>
        <taxon>Deinococcus</taxon>
    </lineage>
</organism>
<feature type="domain" description="YhcG N-terminal" evidence="1">
    <location>
        <begin position="19"/>
        <end position="65"/>
    </location>
</feature>
<reference evidence="3" key="1">
    <citation type="journal article" date="2019" name="Int. J. Syst. Evol. Microbiol.">
        <title>The Global Catalogue of Microorganisms (GCM) 10K type strain sequencing project: providing services to taxonomists for standard genome sequencing and annotation.</title>
        <authorList>
            <consortium name="The Broad Institute Genomics Platform"/>
            <consortium name="The Broad Institute Genome Sequencing Center for Infectious Disease"/>
            <person name="Wu L."/>
            <person name="Ma J."/>
        </authorList>
    </citation>
    <scope>NUCLEOTIDE SEQUENCE [LARGE SCALE GENOMIC DNA]</scope>
    <source>
        <strain evidence="3">JCM 14370</strain>
    </source>
</reference>
<proteinExistence type="predicted"/>
<keyword evidence="3" id="KW-1185">Reference proteome</keyword>
<evidence type="ECO:0000313" key="2">
    <source>
        <dbReference type="EMBL" id="GGJ36071.1"/>
    </source>
</evidence>
<gene>
    <name evidence="2" type="ORF">GCM10008938_22690</name>
</gene>
<dbReference type="PANTHER" id="PTHR30547">
    <property type="entry name" value="UNCHARACTERIZED PROTEIN YHCG-RELATED"/>
    <property type="match status" value="1"/>
</dbReference>
<accession>A0ABQ2CZF4</accession>
<comment type="caution">
    <text evidence="2">The sequence shown here is derived from an EMBL/GenBank/DDBJ whole genome shotgun (WGS) entry which is preliminary data.</text>
</comment>
<name>A0ABQ2CZF4_9DEIO</name>
<evidence type="ECO:0000313" key="3">
    <source>
        <dbReference type="Proteomes" id="UP000632222"/>
    </source>
</evidence>
<evidence type="ECO:0000259" key="1">
    <source>
        <dbReference type="Pfam" id="PF17761"/>
    </source>
</evidence>
<protein>
    <recommendedName>
        <fullName evidence="1">YhcG N-terminal domain-containing protein</fullName>
    </recommendedName>
</protein>
<dbReference type="RefSeq" id="WP_268239722.1">
    <property type="nucleotide sequence ID" value="NZ_BMOD01000007.1"/>
</dbReference>
<dbReference type="PANTHER" id="PTHR30547:SF0">
    <property type="entry name" value="BLR8175 PROTEIN"/>
    <property type="match status" value="1"/>
</dbReference>